<dbReference type="EMBL" id="JAAXPE010000044">
    <property type="protein sequence ID" value="NKY89358.1"/>
    <property type="molecule type" value="Genomic_DNA"/>
</dbReference>
<evidence type="ECO:0000256" key="1">
    <source>
        <dbReference type="SAM" id="Phobius"/>
    </source>
</evidence>
<dbReference type="RefSeq" id="WP_040723674.1">
    <property type="nucleotide sequence ID" value="NZ_CAWPHS010000039.1"/>
</dbReference>
<proteinExistence type="predicted"/>
<feature type="transmembrane region" description="Helical" evidence="1">
    <location>
        <begin position="88"/>
        <end position="106"/>
    </location>
</feature>
<feature type="transmembrane region" description="Helical" evidence="1">
    <location>
        <begin position="62"/>
        <end position="81"/>
    </location>
</feature>
<sequence length="111" mass="11592">MTTTQPPRRQLGWKRALKAVAAIAITVVWGFAGLILVTINAFSAGCDVRQTWAGPKTADHATGALVVGLIWVAPFVVAAVQRRTRLRLALVGLAVVVTVLAVANSGCVGFA</sequence>
<evidence type="ECO:0000313" key="2">
    <source>
        <dbReference type="EMBL" id="NKY89358.1"/>
    </source>
</evidence>
<comment type="caution">
    <text evidence="2">The sequence shown here is derived from an EMBL/GenBank/DDBJ whole genome shotgun (WGS) entry which is preliminary data.</text>
</comment>
<keyword evidence="1" id="KW-1133">Transmembrane helix</keyword>
<dbReference type="Proteomes" id="UP000523447">
    <property type="component" value="Unassembled WGS sequence"/>
</dbReference>
<accession>A0A7X6M2W5</accession>
<evidence type="ECO:0000313" key="3">
    <source>
        <dbReference type="Proteomes" id="UP000523447"/>
    </source>
</evidence>
<dbReference type="AlphaFoldDB" id="A0A7X6M2W5"/>
<keyword evidence="1" id="KW-0472">Membrane</keyword>
<protein>
    <submittedName>
        <fullName evidence="2">Uncharacterized protein</fullName>
    </submittedName>
</protein>
<keyword evidence="3" id="KW-1185">Reference proteome</keyword>
<gene>
    <name evidence="2" type="ORF">HGA07_27640</name>
</gene>
<keyword evidence="1" id="KW-0812">Transmembrane</keyword>
<name>A0A7X6M2W5_9NOCA</name>
<reference evidence="2 3" key="1">
    <citation type="submission" date="2020-04" db="EMBL/GenBank/DDBJ databases">
        <title>MicrobeNet Type strains.</title>
        <authorList>
            <person name="Nicholson A.C."/>
        </authorList>
    </citation>
    <scope>NUCLEOTIDE SEQUENCE [LARGE SCALE GENOMIC DNA]</scope>
    <source>
        <strain evidence="2 3">DSM 44445</strain>
    </source>
</reference>
<feature type="transmembrane region" description="Helical" evidence="1">
    <location>
        <begin position="20"/>
        <end position="42"/>
    </location>
</feature>
<organism evidence="2 3">
    <name type="scientific">Nocardia veterana</name>
    <dbReference type="NCBI Taxonomy" id="132249"/>
    <lineage>
        <taxon>Bacteria</taxon>
        <taxon>Bacillati</taxon>
        <taxon>Actinomycetota</taxon>
        <taxon>Actinomycetes</taxon>
        <taxon>Mycobacteriales</taxon>
        <taxon>Nocardiaceae</taxon>
        <taxon>Nocardia</taxon>
    </lineage>
</organism>